<evidence type="ECO:0000256" key="1">
    <source>
        <dbReference type="SAM" id="SignalP"/>
    </source>
</evidence>
<dbReference type="EMBL" id="JAXBLV010000205">
    <property type="protein sequence ID" value="MDY3562015.1"/>
    <property type="molecule type" value="Genomic_DNA"/>
</dbReference>
<proteinExistence type="predicted"/>
<reference evidence="3" key="1">
    <citation type="journal article" date="2023" name="Mar. Drugs">
        <title>Gemmata algarum, a Novel Planctomycete Isolated from an Algal Mat, Displays Antimicrobial Activity.</title>
        <authorList>
            <person name="Kumar G."/>
            <person name="Kallscheuer N."/>
            <person name="Kashif M."/>
            <person name="Ahamad S."/>
            <person name="Jagadeeshwari U."/>
            <person name="Pannikurungottu S."/>
            <person name="Haufschild T."/>
            <person name="Kabuu M."/>
            <person name="Sasikala C."/>
            <person name="Jogler C."/>
            <person name="Ramana C."/>
        </authorList>
    </citation>
    <scope>NUCLEOTIDE SEQUENCE [LARGE SCALE GENOMIC DNA]</scope>
    <source>
        <strain evidence="3">JC673</strain>
    </source>
</reference>
<dbReference type="RefSeq" id="WP_320688351.1">
    <property type="nucleotide sequence ID" value="NZ_JAXBLV010000205.1"/>
</dbReference>
<accession>A0ABU5F371</accession>
<comment type="caution">
    <text evidence="2">The sequence shown here is derived from an EMBL/GenBank/DDBJ whole genome shotgun (WGS) entry which is preliminary data.</text>
</comment>
<protein>
    <submittedName>
        <fullName evidence="2">Uncharacterized protein</fullName>
    </submittedName>
</protein>
<evidence type="ECO:0000313" key="2">
    <source>
        <dbReference type="EMBL" id="MDY3562015.1"/>
    </source>
</evidence>
<keyword evidence="1" id="KW-0732">Signal</keyword>
<keyword evidence="3" id="KW-1185">Reference proteome</keyword>
<name>A0ABU5F371_9BACT</name>
<sequence>MYRSLAVAALLACAPAAGAGPYDDLLKHSSANTNALVLIDVKAAAASPLAKRDKWAEKVQQSGHGGLGFFPPDADLVAIAGEVNFTTMSRDFQVGLVKVKGLPNFKTLAAQEGGATDEIAGQLTVVSPREVYFTSFPGETLAAVYPADRQYVSRWLKAHRSGTLPPLVPYLKTAADAAGGDTVTIALDLEDVLEPALLRYGLSVSPVLVKHKGVNQPALAAFLSRVKGLTFSAKVTDAVAGKLVVEFPEDVNRYKGVLKDLFLEMIDGYGVSLAGLEKWEATFTDKTMTLSGPLSGDDLRRIVSLFAFPRPEGADAPAASGDASSAGATQRYLRAADAILTDIKHVKDSSDYSKTATWHDKAAAQLEQLSRRNVDPAAVDAAHQAAQGLRTIAASLRGVPVDVTAAASKGYSYTQWGVYPNWGWPHYGGWWGGYRGAIVAPQGVQTNLPQVQGEMAKVVADDHKRRIATWSKIDQTMSDARRKLSEKYKTDF</sequence>
<dbReference type="Proteomes" id="UP001272242">
    <property type="component" value="Unassembled WGS sequence"/>
</dbReference>
<feature type="chain" id="PRO_5047062202" evidence="1">
    <location>
        <begin position="20"/>
        <end position="492"/>
    </location>
</feature>
<feature type="signal peptide" evidence="1">
    <location>
        <begin position="1"/>
        <end position="19"/>
    </location>
</feature>
<organism evidence="2 3">
    <name type="scientific">Gemmata algarum</name>
    <dbReference type="NCBI Taxonomy" id="2975278"/>
    <lineage>
        <taxon>Bacteria</taxon>
        <taxon>Pseudomonadati</taxon>
        <taxon>Planctomycetota</taxon>
        <taxon>Planctomycetia</taxon>
        <taxon>Gemmatales</taxon>
        <taxon>Gemmataceae</taxon>
        <taxon>Gemmata</taxon>
    </lineage>
</organism>
<evidence type="ECO:0000313" key="3">
    <source>
        <dbReference type="Proteomes" id="UP001272242"/>
    </source>
</evidence>
<gene>
    <name evidence="2" type="ORF">R5W23_003446</name>
</gene>